<dbReference type="AlphaFoldDB" id="A0A9E2KWP3"/>
<reference evidence="1" key="1">
    <citation type="journal article" date="2021" name="PeerJ">
        <title>Extensive microbial diversity within the chicken gut microbiome revealed by metagenomics and culture.</title>
        <authorList>
            <person name="Gilroy R."/>
            <person name="Ravi A."/>
            <person name="Getino M."/>
            <person name="Pursley I."/>
            <person name="Horton D.L."/>
            <person name="Alikhan N.F."/>
            <person name="Baker D."/>
            <person name="Gharbi K."/>
            <person name="Hall N."/>
            <person name="Watson M."/>
            <person name="Adriaenssens E.M."/>
            <person name="Foster-Nyarko E."/>
            <person name="Jarju S."/>
            <person name="Secka A."/>
            <person name="Antonio M."/>
            <person name="Oren A."/>
            <person name="Chaudhuri R.R."/>
            <person name="La Ragione R."/>
            <person name="Hildebrand F."/>
            <person name="Pallen M.J."/>
        </authorList>
    </citation>
    <scope>NUCLEOTIDE SEQUENCE</scope>
    <source>
        <strain evidence="1">A6-441</strain>
    </source>
</reference>
<proteinExistence type="predicted"/>
<sequence length="59" mass="6954">MKKKLSYRKSKKGIAEQYNISINQDIIRSMGITEKDREVTLFYDNRINALIIKKYIGTD</sequence>
<evidence type="ECO:0000313" key="2">
    <source>
        <dbReference type="Proteomes" id="UP000724657"/>
    </source>
</evidence>
<accession>A0A9E2KWP3</accession>
<comment type="caution">
    <text evidence="1">The sequence shown here is derived from an EMBL/GenBank/DDBJ whole genome shotgun (WGS) entry which is preliminary data.</text>
</comment>
<protein>
    <submittedName>
        <fullName evidence="1">Uncharacterized protein</fullName>
    </submittedName>
</protein>
<gene>
    <name evidence="1" type="ORF">IAA47_01950</name>
</gene>
<name>A0A9E2KWP3_9FUSO</name>
<dbReference type="Proteomes" id="UP000724657">
    <property type="component" value="Unassembled WGS sequence"/>
</dbReference>
<organism evidence="1 2">
    <name type="scientific">Candidatus Fusobacterium pullicola</name>
    <dbReference type="NCBI Taxonomy" id="2838601"/>
    <lineage>
        <taxon>Bacteria</taxon>
        <taxon>Fusobacteriati</taxon>
        <taxon>Fusobacteriota</taxon>
        <taxon>Fusobacteriia</taxon>
        <taxon>Fusobacteriales</taxon>
        <taxon>Fusobacteriaceae</taxon>
        <taxon>Fusobacterium</taxon>
    </lineage>
</organism>
<dbReference type="EMBL" id="JAHLFN010000016">
    <property type="protein sequence ID" value="MBU3841756.1"/>
    <property type="molecule type" value="Genomic_DNA"/>
</dbReference>
<reference evidence="1" key="2">
    <citation type="submission" date="2021-04" db="EMBL/GenBank/DDBJ databases">
        <authorList>
            <person name="Gilroy R."/>
        </authorList>
    </citation>
    <scope>NUCLEOTIDE SEQUENCE</scope>
    <source>
        <strain evidence="1">A6-441</strain>
    </source>
</reference>
<evidence type="ECO:0000313" key="1">
    <source>
        <dbReference type="EMBL" id="MBU3841756.1"/>
    </source>
</evidence>